<evidence type="ECO:0000256" key="5">
    <source>
        <dbReference type="ARBA" id="ARBA00023163"/>
    </source>
</evidence>
<reference evidence="9" key="1">
    <citation type="journal article" date="2019" name="Int. J. Syst. Evol. Microbiol.">
        <title>The Global Catalogue of Microorganisms (GCM) 10K type strain sequencing project: providing services to taxonomists for standard genome sequencing and annotation.</title>
        <authorList>
            <consortium name="The Broad Institute Genomics Platform"/>
            <consortium name="The Broad Institute Genome Sequencing Center for Infectious Disease"/>
            <person name="Wu L."/>
            <person name="Ma J."/>
        </authorList>
    </citation>
    <scope>NUCLEOTIDE SEQUENCE [LARGE SCALE GENOMIC DNA]</scope>
    <source>
        <strain evidence="9">JCM 17938</strain>
    </source>
</reference>
<evidence type="ECO:0000256" key="1">
    <source>
        <dbReference type="ARBA" id="ARBA00010641"/>
    </source>
</evidence>
<dbReference type="InterPro" id="IPR032710">
    <property type="entry name" value="NTF2-like_dom_sf"/>
</dbReference>
<dbReference type="RefSeq" id="WP_345350849.1">
    <property type="nucleotide sequence ID" value="NZ_BAABHJ010000005.1"/>
</dbReference>
<dbReference type="Gene3D" id="3.10.450.50">
    <property type="match status" value="1"/>
</dbReference>
<keyword evidence="4" id="KW-0731">Sigma factor</keyword>
<keyword evidence="9" id="KW-1185">Reference proteome</keyword>
<dbReference type="InterPro" id="IPR036388">
    <property type="entry name" value="WH-like_DNA-bd_sf"/>
</dbReference>
<dbReference type="NCBIfam" id="TIGR02937">
    <property type="entry name" value="sigma70-ECF"/>
    <property type="match status" value="1"/>
</dbReference>
<comment type="subunit">
    <text evidence="2">Interacts transiently with the RNA polymerase catalytic core formed by RpoA, RpoB, RpoC and RpoZ (2 alpha, 1 beta, 1 beta' and 1 omega subunit) to form the RNA polymerase holoenzyme that can initiate transcription.</text>
</comment>
<evidence type="ECO:0000256" key="3">
    <source>
        <dbReference type="ARBA" id="ARBA00023015"/>
    </source>
</evidence>
<gene>
    <name evidence="8" type="primary">sigJ_3</name>
    <name evidence="8" type="ORF">GCM10023195_16470</name>
</gene>
<dbReference type="Pfam" id="PF08281">
    <property type="entry name" value="Sigma70_r4_2"/>
    <property type="match status" value="1"/>
</dbReference>
<dbReference type="InterPro" id="IPR013324">
    <property type="entry name" value="RNA_pol_sigma_r3/r4-like"/>
</dbReference>
<dbReference type="NCBIfam" id="NF007214">
    <property type="entry name" value="PRK09636.1"/>
    <property type="match status" value="1"/>
</dbReference>
<evidence type="ECO:0000259" key="7">
    <source>
        <dbReference type="Pfam" id="PF08281"/>
    </source>
</evidence>
<sequence length="295" mass="32254">MTTIGDVFDGERGRLFGLAYRLLGSAADAEDVVQEAFLRWHAADQRAIETPGTWLTKVVTNLCLNHLTSARVRRERTGPWLPEPVLTGHGALGPLETAEQRESVSLALLVLLERLTPVERAVFVLREAFGYPYEDIAAVVSTSEGNCRQLHSRARRRIGDGRTRFAAPDEQARRLAERFLAAARAGDLVALEELLAADVTAWVDAGPSSRRTVRGREEVGRLAGTALARFAPRTLIAEANAAPALLFVRAGALLGVTVLDIDEARIRNLHTVTDPRKLALVQRRLLPAPADQARP</sequence>
<dbReference type="SUPFAM" id="SSF88659">
    <property type="entry name" value="Sigma3 and sigma4 domains of RNA polymerase sigma factors"/>
    <property type="match status" value="1"/>
</dbReference>
<dbReference type="InterPro" id="IPR013249">
    <property type="entry name" value="RNA_pol_sigma70_r4_t2"/>
</dbReference>
<dbReference type="PANTHER" id="PTHR30173">
    <property type="entry name" value="SIGMA 19 FACTOR"/>
    <property type="match status" value="1"/>
</dbReference>
<dbReference type="PANTHER" id="PTHR30173:SF36">
    <property type="entry name" value="ECF RNA POLYMERASE SIGMA FACTOR SIGJ"/>
    <property type="match status" value="1"/>
</dbReference>
<dbReference type="InterPro" id="IPR052704">
    <property type="entry name" value="ECF_Sigma-70_Domain"/>
</dbReference>
<accession>A0ABP8TGJ7</accession>
<dbReference type="Gene3D" id="1.10.10.10">
    <property type="entry name" value="Winged helix-like DNA-binding domain superfamily/Winged helix DNA-binding domain"/>
    <property type="match status" value="1"/>
</dbReference>
<dbReference type="Pfam" id="PF04542">
    <property type="entry name" value="Sigma70_r2"/>
    <property type="match status" value="1"/>
</dbReference>
<comment type="similarity">
    <text evidence="1">Belongs to the sigma-70 factor family. ECF subfamily.</text>
</comment>
<dbReference type="Gene3D" id="1.10.1740.10">
    <property type="match status" value="1"/>
</dbReference>
<feature type="domain" description="RNA polymerase sigma-70 region 2" evidence="6">
    <location>
        <begin position="12"/>
        <end position="71"/>
    </location>
</feature>
<protein>
    <submittedName>
        <fullName evidence="8">RNA polymerase sigma factor SigJ</fullName>
    </submittedName>
</protein>
<dbReference type="InterPro" id="IPR007627">
    <property type="entry name" value="RNA_pol_sigma70_r2"/>
</dbReference>
<keyword evidence="3" id="KW-0805">Transcription regulation</keyword>
<comment type="caution">
    <text evidence="8">The sequence shown here is derived from an EMBL/GenBank/DDBJ whole genome shotgun (WGS) entry which is preliminary data.</text>
</comment>
<organism evidence="8 9">
    <name type="scientific">Actinoallomurus liliacearum</name>
    <dbReference type="NCBI Taxonomy" id="1080073"/>
    <lineage>
        <taxon>Bacteria</taxon>
        <taxon>Bacillati</taxon>
        <taxon>Actinomycetota</taxon>
        <taxon>Actinomycetes</taxon>
        <taxon>Streptosporangiales</taxon>
        <taxon>Thermomonosporaceae</taxon>
        <taxon>Actinoallomurus</taxon>
    </lineage>
</organism>
<dbReference type="InterPro" id="IPR014284">
    <property type="entry name" value="RNA_pol_sigma-70_dom"/>
</dbReference>
<name>A0ABP8TGJ7_9ACTN</name>
<dbReference type="Proteomes" id="UP001500212">
    <property type="component" value="Unassembled WGS sequence"/>
</dbReference>
<dbReference type="SUPFAM" id="SSF54427">
    <property type="entry name" value="NTF2-like"/>
    <property type="match status" value="1"/>
</dbReference>
<dbReference type="InterPro" id="IPR013325">
    <property type="entry name" value="RNA_pol_sigma_r2"/>
</dbReference>
<evidence type="ECO:0000256" key="4">
    <source>
        <dbReference type="ARBA" id="ARBA00023082"/>
    </source>
</evidence>
<evidence type="ECO:0000256" key="2">
    <source>
        <dbReference type="ARBA" id="ARBA00011344"/>
    </source>
</evidence>
<keyword evidence="5" id="KW-0804">Transcription</keyword>
<dbReference type="EMBL" id="BAABHJ010000005">
    <property type="protein sequence ID" value="GAA4604804.1"/>
    <property type="molecule type" value="Genomic_DNA"/>
</dbReference>
<evidence type="ECO:0000259" key="6">
    <source>
        <dbReference type="Pfam" id="PF04542"/>
    </source>
</evidence>
<proteinExistence type="inferred from homology"/>
<evidence type="ECO:0000313" key="9">
    <source>
        <dbReference type="Proteomes" id="UP001500212"/>
    </source>
</evidence>
<dbReference type="SUPFAM" id="SSF88946">
    <property type="entry name" value="Sigma2 domain of RNA polymerase sigma factors"/>
    <property type="match status" value="1"/>
</dbReference>
<evidence type="ECO:0000313" key="8">
    <source>
        <dbReference type="EMBL" id="GAA4604804.1"/>
    </source>
</evidence>
<feature type="domain" description="RNA polymerase sigma factor 70 region 4 type 2" evidence="7">
    <location>
        <begin position="106"/>
        <end position="158"/>
    </location>
</feature>